<evidence type="ECO:0000256" key="2">
    <source>
        <dbReference type="ARBA" id="ARBA00022912"/>
    </source>
</evidence>
<dbReference type="SUPFAM" id="SSF52799">
    <property type="entry name" value="(Phosphotyrosine protein) phosphatases II"/>
    <property type="match status" value="1"/>
</dbReference>
<protein>
    <submittedName>
        <fullName evidence="6">Uncharacterized protein</fullName>
    </submittedName>
</protein>
<evidence type="ECO:0000259" key="4">
    <source>
        <dbReference type="PROSITE" id="PS50054"/>
    </source>
</evidence>
<evidence type="ECO:0000313" key="6">
    <source>
        <dbReference type="EMBL" id="EFX74101.1"/>
    </source>
</evidence>
<feature type="compositionally biased region" description="Basic and acidic residues" evidence="3">
    <location>
        <begin position="288"/>
        <end position="299"/>
    </location>
</feature>
<dbReference type="InterPro" id="IPR020422">
    <property type="entry name" value="TYR_PHOSPHATASE_DUAL_dom"/>
</dbReference>
<dbReference type="STRING" id="6669.E9H249"/>
<dbReference type="InParanoid" id="E9H249"/>
<evidence type="ECO:0000259" key="5">
    <source>
        <dbReference type="PROSITE" id="PS50056"/>
    </source>
</evidence>
<feature type="region of interest" description="Disordered" evidence="3">
    <location>
        <begin position="1"/>
        <end position="42"/>
    </location>
</feature>
<accession>E9H249</accession>
<dbReference type="InterPro" id="IPR003595">
    <property type="entry name" value="Tyr_Pase_cat"/>
</dbReference>
<proteinExistence type="predicted"/>
<dbReference type="eggNOG" id="KOG2386">
    <property type="taxonomic scope" value="Eukaryota"/>
</dbReference>
<dbReference type="Gene3D" id="3.90.190.10">
    <property type="entry name" value="Protein tyrosine phosphatase superfamily"/>
    <property type="match status" value="1"/>
</dbReference>
<sequence>MTSSPKKTSHVTSSNSTNSVQTGPSTDSRPVNKGRGAHNYSSNNYPCFGNPGSIPNRWENYANIGKPMEGLPILACRVPLNERLLRYNKVDLEQWFTPTNLLEKVPAVGCVIDLTDTNRYYDPKVFRDSNIQYAKIYCRGHTIPNPQTIQRFFSVMDNFLRDPQSQGRIVVVHCTHGVNRTGFLVAMYLVVRRGYQPADAISGFNTARGYPIERQNYIQNLHQLIPRVCPYPVPLPLFQERDRQCGSTVAKYQQNETLKTKSNPSSTSTTKKHSDVRGKALAKPNGKANKEDDNAEKKPKNLVVSKMRTKPKSASNSVELSSLPATD</sequence>
<dbReference type="EMBL" id="GL732585">
    <property type="protein sequence ID" value="EFX74101.1"/>
    <property type="molecule type" value="Genomic_DNA"/>
</dbReference>
<dbReference type="PANTHER" id="PTHR10367">
    <property type="entry name" value="MRNA-CAPPING ENZYME"/>
    <property type="match status" value="1"/>
</dbReference>
<dbReference type="InterPro" id="IPR029021">
    <property type="entry name" value="Prot-tyrosine_phosphatase-like"/>
</dbReference>
<organism evidence="6 7">
    <name type="scientific">Daphnia pulex</name>
    <name type="common">Water flea</name>
    <dbReference type="NCBI Taxonomy" id="6669"/>
    <lineage>
        <taxon>Eukaryota</taxon>
        <taxon>Metazoa</taxon>
        <taxon>Ecdysozoa</taxon>
        <taxon>Arthropoda</taxon>
        <taxon>Crustacea</taxon>
        <taxon>Branchiopoda</taxon>
        <taxon>Diplostraca</taxon>
        <taxon>Cladocera</taxon>
        <taxon>Anomopoda</taxon>
        <taxon>Daphniidae</taxon>
        <taxon>Daphnia</taxon>
    </lineage>
</organism>
<dbReference type="OMA" id="WENYANI"/>
<dbReference type="KEGG" id="dpx:DAPPUDRAFT_109145"/>
<evidence type="ECO:0000313" key="7">
    <source>
        <dbReference type="Proteomes" id="UP000000305"/>
    </source>
</evidence>
<feature type="compositionally biased region" description="Low complexity" evidence="3">
    <location>
        <begin position="10"/>
        <end position="22"/>
    </location>
</feature>
<dbReference type="PROSITE" id="PS50054">
    <property type="entry name" value="TYR_PHOSPHATASE_DUAL"/>
    <property type="match status" value="1"/>
</dbReference>
<keyword evidence="1" id="KW-0378">Hydrolase</keyword>
<dbReference type="GO" id="GO:0004651">
    <property type="term" value="F:polynucleotide 5'-phosphatase activity"/>
    <property type="evidence" value="ECO:0000318"/>
    <property type="project" value="GO_Central"/>
</dbReference>
<dbReference type="InterPro" id="IPR016130">
    <property type="entry name" value="Tyr_Pase_AS"/>
</dbReference>
<reference evidence="6 7" key="1">
    <citation type="journal article" date="2011" name="Science">
        <title>The ecoresponsive genome of Daphnia pulex.</title>
        <authorList>
            <person name="Colbourne J.K."/>
            <person name="Pfrender M.E."/>
            <person name="Gilbert D."/>
            <person name="Thomas W.K."/>
            <person name="Tucker A."/>
            <person name="Oakley T.H."/>
            <person name="Tokishita S."/>
            <person name="Aerts A."/>
            <person name="Arnold G.J."/>
            <person name="Basu M.K."/>
            <person name="Bauer D.J."/>
            <person name="Caceres C.E."/>
            <person name="Carmel L."/>
            <person name="Casola C."/>
            <person name="Choi J.H."/>
            <person name="Detter J.C."/>
            <person name="Dong Q."/>
            <person name="Dusheyko S."/>
            <person name="Eads B.D."/>
            <person name="Frohlich T."/>
            <person name="Geiler-Samerotte K.A."/>
            <person name="Gerlach D."/>
            <person name="Hatcher P."/>
            <person name="Jogdeo S."/>
            <person name="Krijgsveld J."/>
            <person name="Kriventseva E.V."/>
            <person name="Kultz D."/>
            <person name="Laforsch C."/>
            <person name="Lindquist E."/>
            <person name="Lopez J."/>
            <person name="Manak J.R."/>
            <person name="Muller J."/>
            <person name="Pangilinan J."/>
            <person name="Patwardhan R.P."/>
            <person name="Pitluck S."/>
            <person name="Pritham E.J."/>
            <person name="Rechtsteiner A."/>
            <person name="Rho M."/>
            <person name="Rogozin I.B."/>
            <person name="Sakarya O."/>
            <person name="Salamov A."/>
            <person name="Schaack S."/>
            <person name="Shapiro H."/>
            <person name="Shiga Y."/>
            <person name="Skalitzky C."/>
            <person name="Smith Z."/>
            <person name="Souvorov A."/>
            <person name="Sung W."/>
            <person name="Tang Z."/>
            <person name="Tsuchiya D."/>
            <person name="Tu H."/>
            <person name="Vos H."/>
            <person name="Wang M."/>
            <person name="Wolf Y.I."/>
            <person name="Yamagata H."/>
            <person name="Yamada T."/>
            <person name="Ye Y."/>
            <person name="Shaw J.R."/>
            <person name="Andrews J."/>
            <person name="Crease T.J."/>
            <person name="Tang H."/>
            <person name="Lucas S.M."/>
            <person name="Robertson H.M."/>
            <person name="Bork P."/>
            <person name="Koonin E.V."/>
            <person name="Zdobnov E.M."/>
            <person name="Grigoriev I.V."/>
            <person name="Lynch M."/>
            <person name="Boore J.L."/>
        </authorList>
    </citation>
    <scope>NUCLEOTIDE SEQUENCE [LARGE SCALE GENOMIC DNA]</scope>
</reference>
<feature type="compositionally biased region" description="Low complexity" evidence="3">
    <location>
        <begin position="260"/>
        <end position="269"/>
    </location>
</feature>
<dbReference type="PROSITE" id="PS00383">
    <property type="entry name" value="TYR_PHOSPHATASE_1"/>
    <property type="match status" value="1"/>
</dbReference>
<feature type="domain" description="Tyrosine-protein phosphatase" evidence="4">
    <location>
        <begin position="63"/>
        <end position="230"/>
    </location>
</feature>
<dbReference type="Pfam" id="PF00782">
    <property type="entry name" value="DSPc"/>
    <property type="match status" value="1"/>
</dbReference>
<feature type="domain" description="Tyrosine specific protein phosphatases" evidence="5">
    <location>
        <begin position="150"/>
        <end position="225"/>
    </location>
</feature>
<dbReference type="PANTHER" id="PTHR10367:SF9">
    <property type="entry name" value="DUAL-SPECIFICITY PHOSPHATASE 11 (RNA_RNP COMPLEX 1-INTERACTING)"/>
    <property type="match status" value="1"/>
</dbReference>
<dbReference type="OrthoDB" id="428974at2759"/>
<dbReference type="InterPro" id="IPR051029">
    <property type="entry name" value="mRNA_Capping_Enz/RNA_Phosphat"/>
</dbReference>
<dbReference type="InterPro" id="IPR000387">
    <property type="entry name" value="Tyr_Pase_dom"/>
</dbReference>
<keyword evidence="7" id="KW-1185">Reference proteome</keyword>
<dbReference type="SMART" id="SM00404">
    <property type="entry name" value="PTPc_motif"/>
    <property type="match status" value="1"/>
</dbReference>
<dbReference type="InterPro" id="IPR000340">
    <property type="entry name" value="Dual-sp_phosphatase_cat-dom"/>
</dbReference>
<feature type="region of interest" description="Disordered" evidence="3">
    <location>
        <begin position="251"/>
        <end position="327"/>
    </location>
</feature>
<feature type="compositionally biased region" description="Polar residues" evidence="3">
    <location>
        <begin position="312"/>
        <end position="327"/>
    </location>
</feature>
<dbReference type="AlphaFoldDB" id="E9H249"/>
<gene>
    <name evidence="6" type="ORF">DAPPUDRAFT_109145</name>
</gene>
<name>E9H249_DAPPU</name>
<dbReference type="HOGENOM" id="CLU_850632_0_0_1"/>
<evidence type="ECO:0000256" key="1">
    <source>
        <dbReference type="ARBA" id="ARBA00022801"/>
    </source>
</evidence>
<dbReference type="FunFam" id="3.90.190.10:FF:000214">
    <property type="entry name" value="Probable tyrosine-protein phosphatase F54C8.4"/>
    <property type="match status" value="1"/>
</dbReference>
<evidence type="ECO:0000256" key="3">
    <source>
        <dbReference type="SAM" id="MobiDB-lite"/>
    </source>
</evidence>
<dbReference type="FunCoup" id="E9H249">
    <property type="interactions" value="118"/>
</dbReference>
<dbReference type="PROSITE" id="PS50056">
    <property type="entry name" value="TYR_PHOSPHATASE_2"/>
    <property type="match status" value="1"/>
</dbReference>
<dbReference type="GO" id="GO:0004721">
    <property type="term" value="F:phosphoprotein phosphatase activity"/>
    <property type="evidence" value="ECO:0007669"/>
    <property type="project" value="UniProtKB-KW"/>
</dbReference>
<dbReference type="Proteomes" id="UP000000305">
    <property type="component" value="Unassembled WGS sequence"/>
</dbReference>
<keyword evidence="2" id="KW-0904">Protein phosphatase</keyword>